<dbReference type="InterPro" id="IPR040976">
    <property type="entry name" value="Pkinase_fungal"/>
</dbReference>
<evidence type="ECO:0000259" key="2">
    <source>
        <dbReference type="Pfam" id="PF17667"/>
    </source>
</evidence>
<dbReference type="AlphaFoldDB" id="A0A9P6AP53"/>
<dbReference type="Pfam" id="PF17667">
    <property type="entry name" value="Pkinase_fungal"/>
    <property type="match status" value="1"/>
</dbReference>
<evidence type="ECO:0000256" key="1">
    <source>
        <dbReference type="SAM" id="MobiDB-lite"/>
    </source>
</evidence>
<name>A0A9P6AP53_9AGAM</name>
<dbReference type="EMBL" id="MU129036">
    <property type="protein sequence ID" value="KAF9509382.1"/>
    <property type="molecule type" value="Genomic_DNA"/>
</dbReference>
<keyword evidence="4" id="KW-1185">Reference proteome</keyword>
<evidence type="ECO:0000313" key="3">
    <source>
        <dbReference type="EMBL" id="KAF9509382.1"/>
    </source>
</evidence>
<sequence>MSGSKVPHSDRDNARAPGGLLPSVDIHPGPLRRHDQSAPPRYSIRISSHSDESSCGVAELRPLIDEDLKYRKEIPLDQFIKHMLGGRIDDRALKQLCDAKATKELLKEFYSQAGPETTRYQPSANLANHFLNSRKASALTFCRNDPRFIQGPVAERKLDVVLVSTKSPQLDHGAELPKGPTVGSYWDDLHWSVKFKVKVTEPEKEAEAVMSASSSLPVPSHGYTGGTADLHIMRSMSNEDSRKWTAGSPPSGQPHATKSHSSADHSEERRQSAFYALEMLSHGRYRSHVINIMIQDTSMRLWFYDRVGIIMSAAFSVTDLALFGRVMFAMSSLPPSG</sequence>
<proteinExistence type="predicted"/>
<protein>
    <recommendedName>
        <fullName evidence="2">Fungal-type protein kinase domain-containing protein</fullName>
    </recommendedName>
</protein>
<evidence type="ECO:0000313" key="4">
    <source>
        <dbReference type="Proteomes" id="UP000886523"/>
    </source>
</evidence>
<feature type="region of interest" description="Disordered" evidence="1">
    <location>
        <begin position="1"/>
        <end position="48"/>
    </location>
</feature>
<accession>A0A9P6AP53</accession>
<feature type="domain" description="Fungal-type protein kinase" evidence="2">
    <location>
        <begin position="258"/>
        <end position="319"/>
    </location>
</feature>
<reference evidence="3" key="1">
    <citation type="journal article" date="2020" name="Nat. Commun.">
        <title>Large-scale genome sequencing of mycorrhizal fungi provides insights into the early evolution of symbiotic traits.</title>
        <authorList>
            <person name="Miyauchi S."/>
            <person name="Kiss E."/>
            <person name="Kuo A."/>
            <person name="Drula E."/>
            <person name="Kohler A."/>
            <person name="Sanchez-Garcia M."/>
            <person name="Morin E."/>
            <person name="Andreopoulos B."/>
            <person name="Barry K.W."/>
            <person name="Bonito G."/>
            <person name="Buee M."/>
            <person name="Carver A."/>
            <person name="Chen C."/>
            <person name="Cichocki N."/>
            <person name="Clum A."/>
            <person name="Culley D."/>
            <person name="Crous P.W."/>
            <person name="Fauchery L."/>
            <person name="Girlanda M."/>
            <person name="Hayes R.D."/>
            <person name="Keri Z."/>
            <person name="LaButti K."/>
            <person name="Lipzen A."/>
            <person name="Lombard V."/>
            <person name="Magnuson J."/>
            <person name="Maillard F."/>
            <person name="Murat C."/>
            <person name="Nolan M."/>
            <person name="Ohm R.A."/>
            <person name="Pangilinan J."/>
            <person name="Pereira M.F."/>
            <person name="Perotto S."/>
            <person name="Peter M."/>
            <person name="Pfister S."/>
            <person name="Riley R."/>
            <person name="Sitrit Y."/>
            <person name="Stielow J.B."/>
            <person name="Szollosi G."/>
            <person name="Zifcakova L."/>
            <person name="Stursova M."/>
            <person name="Spatafora J.W."/>
            <person name="Tedersoo L."/>
            <person name="Vaario L.M."/>
            <person name="Yamada A."/>
            <person name="Yan M."/>
            <person name="Wang P."/>
            <person name="Xu J."/>
            <person name="Bruns T."/>
            <person name="Baldrian P."/>
            <person name="Vilgalys R."/>
            <person name="Dunand C."/>
            <person name="Henrissat B."/>
            <person name="Grigoriev I.V."/>
            <person name="Hibbett D."/>
            <person name="Nagy L.G."/>
            <person name="Martin F.M."/>
        </authorList>
    </citation>
    <scope>NUCLEOTIDE SEQUENCE</scope>
    <source>
        <strain evidence="3">UP504</strain>
    </source>
</reference>
<dbReference type="OrthoDB" id="5569250at2759"/>
<feature type="compositionally biased region" description="Polar residues" evidence="1">
    <location>
        <begin position="248"/>
        <end position="260"/>
    </location>
</feature>
<comment type="caution">
    <text evidence="3">The sequence shown here is derived from an EMBL/GenBank/DDBJ whole genome shotgun (WGS) entry which is preliminary data.</text>
</comment>
<organism evidence="3 4">
    <name type="scientific">Hydnum rufescens UP504</name>
    <dbReference type="NCBI Taxonomy" id="1448309"/>
    <lineage>
        <taxon>Eukaryota</taxon>
        <taxon>Fungi</taxon>
        <taxon>Dikarya</taxon>
        <taxon>Basidiomycota</taxon>
        <taxon>Agaricomycotina</taxon>
        <taxon>Agaricomycetes</taxon>
        <taxon>Cantharellales</taxon>
        <taxon>Hydnaceae</taxon>
        <taxon>Hydnum</taxon>
    </lineage>
</organism>
<gene>
    <name evidence="3" type="ORF">BS47DRAFT_1487962</name>
</gene>
<dbReference type="Proteomes" id="UP000886523">
    <property type="component" value="Unassembled WGS sequence"/>
</dbReference>
<feature type="region of interest" description="Disordered" evidence="1">
    <location>
        <begin position="239"/>
        <end position="267"/>
    </location>
</feature>